<dbReference type="Pfam" id="PF07751">
    <property type="entry name" value="Abi_2"/>
    <property type="match status" value="1"/>
</dbReference>
<dbReference type="AlphaFoldDB" id="A0A6N6RPF1"/>
<dbReference type="InterPro" id="IPR011664">
    <property type="entry name" value="Abi_system_AbiD/AbiF-like"/>
</dbReference>
<dbReference type="RefSeq" id="WP_151656454.1">
    <property type="nucleotide sequence ID" value="NZ_WBVP01000024.1"/>
</dbReference>
<dbReference type="EMBL" id="WBVP01000024">
    <property type="protein sequence ID" value="KAB2823391.1"/>
    <property type="molecule type" value="Genomic_DNA"/>
</dbReference>
<dbReference type="Proteomes" id="UP000434870">
    <property type="component" value="Unassembled WGS sequence"/>
</dbReference>
<proteinExistence type="predicted"/>
<evidence type="ECO:0000313" key="2">
    <source>
        <dbReference type="Proteomes" id="UP000434870"/>
    </source>
</evidence>
<evidence type="ECO:0000313" key="1">
    <source>
        <dbReference type="EMBL" id="KAB2823391.1"/>
    </source>
</evidence>
<name>A0A6N6RPF1_9GAMM</name>
<sequence>MDNTKIINTLSTSRFSTYLYASKKHTGNEDEQLALKLYEWNATVSSHYLLPLHVFEVFLRNLVSEAIENRYGKDWPVDPQFNYTLKRYEKAELESTVKKQKHYRDANQVIPELKFYWFEHLLTKKQDVRLWKHRNFLEKAFPHSPYETAEELRQELRERSTLIRNFRNRCAHHEPIFYHQHVLKIYEYIDEIIYWRCADTRS</sequence>
<accession>A0A6N6RPF1</accession>
<organism evidence="1 2">
    <name type="scientific">Aliivibrio finisterrensis</name>
    <dbReference type="NCBI Taxonomy" id="511998"/>
    <lineage>
        <taxon>Bacteria</taxon>
        <taxon>Pseudomonadati</taxon>
        <taxon>Pseudomonadota</taxon>
        <taxon>Gammaproteobacteria</taxon>
        <taxon>Vibrionales</taxon>
        <taxon>Vibrionaceae</taxon>
        <taxon>Aliivibrio</taxon>
    </lineage>
</organism>
<comment type="caution">
    <text evidence="1">The sequence shown here is derived from an EMBL/GenBank/DDBJ whole genome shotgun (WGS) entry which is preliminary data.</text>
</comment>
<gene>
    <name evidence="1" type="ORF">F8B77_15675</name>
</gene>
<protein>
    <submittedName>
        <fullName evidence="1">Abi family protein</fullName>
    </submittedName>
</protein>
<reference evidence="1 2" key="1">
    <citation type="submission" date="2019-09" db="EMBL/GenBank/DDBJ databases">
        <title>Genome of Aliivibrio finisterrensis LMG 23869 (type strain).</title>
        <authorList>
            <person name="Bowman J.P."/>
        </authorList>
    </citation>
    <scope>NUCLEOTIDE SEQUENCE [LARGE SCALE GENOMIC DNA]</scope>
    <source>
        <strain evidence="1 2">LMG 23869</strain>
    </source>
</reference>